<dbReference type="Proteomes" id="UP001257948">
    <property type="component" value="Unassembled WGS sequence"/>
</dbReference>
<sequence>MRRLEPAVGRVSRTSRPSPLLTSRRHIDLQRVCSAIGAHA</sequence>
<dbReference type="InterPro" id="IPR049979">
    <property type="entry name" value="Cys_resp_CS_actino"/>
</dbReference>
<protein>
    <submittedName>
        <fullName evidence="2">Leader peptide</fullName>
    </submittedName>
</protein>
<gene>
    <name evidence="2" type="ORF">RQC66_06565</name>
</gene>
<reference evidence="3" key="1">
    <citation type="submission" date="2023-07" db="EMBL/GenBank/DDBJ databases">
        <title>Draft genome sequence of the endophytic actinobacterium Streptomyces justiciae WPN32, a potential antibiotic producer.</title>
        <authorList>
            <person name="Yasawong M."/>
            <person name="Pana W."/>
            <person name="Ganta P."/>
            <person name="Santapan N."/>
            <person name="Songngamsuk T."/>
            <person name="Phatcharaharikarn M."/>
            <person name="Kerdtoob S."/>
            <person name="Nantapong N."/>
        </authorList>
    </citation>
    <scope>NUCLEOTIDE SEQUENCE [LARGE SCALE GENOMIC DNA]</scope>
    <source>
        <strain evidence="3">WPN32</strain>
    </source>
</reference>
<name>A0ABU3LMD8_9ACTN</name>
<feature type="compositionally biased region" description="Polar residues" evidence="1">
    <location>
        <begin position="12"/>
        <end position="21"/>
    </location>
</feature>
<accession>A0ABU3LMD8</accession>
<dbReference type="EMBL" id="JAVTLL010000004">
    <property type="protein sequence ID" value="MDT7840389.1"/>
    <property type="molecule type" value="Genomic_DNA"/>
</dbReference>
<comment type="caution">
    <text evidence="2">The sequence shown here is derived from an EMBL/GenBank/DDBJ whole genome shotgun (WGS) entry which is preliminary data.</text>
</comment>
<evidence type="ECO:0000256" key="1">
    <source>
        <dbReference type="SAM" id="MobiDB-lite"/>
    </source>
</evidence>
<proteinExistence type="predicted"/>
<organism evidence="2 3">
    <name type="scientific">Streptomyces justiciae</name>
    <dbReference type="NCBI Taxonomy" id="2780140"/>
    <lineage>
        <taxon>Bacteria</taxon>
        <taxon>Bacillati</taxon>
        <taxon>Actinomycetota</taxon>
        <taxon>Actinomycetes</taxon>
        <taxon>Kitasatosporales</taxon>
        <taxon>Streptomycetaceae</taxon>
        <taxon>Streptomyces</taxon>
    </lineage>
</organism>
<dbReference type="RefSeq" id="WP_314198970.1">
    <property type="nucleotide sequence ID" value="NZ_JAMXPJ020000009.1"/>
</dbReference>
<keyword evidence="3" id="KW-1185">Reference proteome</keyword>
<dbReference type="NCBIfam" id="NF042934">
    <property type="entry name" value="cis_reg_atten"/>
    <property type="match status" value="1"/>
</dbReference>
<evidence type="ECO:0000313" key="2">
    <source>
        <dbReference type="EMBL" id="MDT7840389.1"/>
    </source>
</evidence>
<evidence type="ECO:0000313" key="3">
    <source>
        <dbReference type="Proteomes" id="UP001257948"/>
    </source>
</evidence>
<feature type="region of interest" description="Disordered" evidence="1">
    <location>
        <begin position="1"/>
        <end position="23"/>
    </location>
</feature>